<protein>
    <submittedName>
        <fullName evidence="4">Zinc-binding alcohol dehydrogenase family protein</fullName>
    </submittedName>
</protein>
<dbReference type="InterPro" id="IPR011032">
    <property type="entry name" value="GroES-like_sf"/>
</dbReference>
<evidence type="ECO:0000259" key="3">
    <source>
        <dbReference type="Pfam" id="PF08240"/>
    </source>
</evidence>
<dbReference type="InterPro" id="IPR013149">
    <property type="entry name" value="ADH-like_C"/>
</dbReference>
<evidence type="ECO:0000256" key="1">
    <source>
        <dbReference type="ARBA" id="ARBA00023002"/>
    </source>
</evidence>
<dbReference type="CDD" id="cd08261">
    <property type="entry name" value="Zn_ADH7"/>
    <property type="match status" value="1"/>
</dbReference>
<dbReference type="InterPro" id="IPR013154">
    <property type="entry name" value="ADH-like_N"/>
</dbReference>
<keyword evidence="1" id="KW-0560">Oxidoreductase</keyword>
<comment type="caution">
    <text evidence="4">The sequence shown here is derived from an EMBL/GenBank/DDBJ whole genome shotgun (WGS) entry which is preliminary data.</text>
</comment>
<keyword evidence="5" id="KW-1185">Reference proteome</keyword>
<dbReference type="Pfam" id="PF00107">
    <property type="entry name" value="ADH_zinc_N"/>
    <property type="match status" value="1"/>
</dbReference>
<dbReference type="InterPro" id="IPR050129">
    <property type="entry name" value="Zn_alcohol_dh"/>
</dbReference>
<name>A0ABW4YRF2_9BACL</name>
<evidence type="ECO:0000259" key="2">
    <source>
        <dbReference type="Pfam" id="PF00107"/>
    </source>
</evidence>
<dbReference type="Proteomes" id="UP001597362">
    <property type="component" value="Unassembled WGS sequence"/>
</dbReference>
<dbReference type="SUPFAM" id="SSF51735">
    <property type="entry name" value="NAD(P)-binding Rossmann-fold domains"/>
    <property type="match status" value="1"/>
</dbReference>
<dbReference type="PANTHER" id="PTHR43401">
    <property type="entry name" value="L-THREONINE 3-DEHYDROGENASE"/>
    <property type="match status" value="1"/>
</dbReference>
<dbReference type="Gene3D" id="3.40.50.720">
    <property type="entry name" value="NAD(P)-binding Rossmann-like Domain"/>
    <property type="match status" value="1"/>
</dbReference>
<accession>A0ABW4YRF2</accession>
<organism evidence="4 5">
    <name type="scientific">Paenibacillus yanchengensis</name>
    <dbReference type="NCBI Taxonomy" id="2035833"/>
    <lineage>
        <taxon>Bacteria</taxon>
        <taxon>Bacillati</taxon>
        <taxon>Bacillota</taxon>
        <taxon>Bacilli</taxon>
        <taxon>Bacillales</taxon>
        <taxon>Paenibacillaceae</taxon>
        <taxon>Paenibacillus</taxon>
    </lineage>
</organism>
<gene>
    <name evidence="4" type="ORF">ACFSJH_20690</name>
</gene>
<feature type="domain" description="Alcohol dehydrogenase-like C-terminal" evidence="2">
    <location>
        <begin position="177"/>
        <end position="303"/>
    </location>
</feature>
<sequence>MSTTVSTMKAIVCQSPDHFELVDKERPVAKAGEALLQVKKIGICGTDLHAYRGRQPYFVYPRILGHELSAEIVAIGDTVAPFQIGDKVTVVPYMNCGTCHACEQGKTNCCERLEVLGVHRDGGMQQYITVPYAHLVNTNDISLDAAATIECLAIGAHAVRRAEVKKGQYALVAGAGPIGLGVMKFLKLQGVHVIALDMNEERLAFCKQWGAADDTLHVADQPLEKLQEITNGALAQVVFDATGNTAAMEAAFHYASFGGKVVYVSLVKGNISFSDPDFHKKEMTLMGSRNATMQDFEHVLAAIREGHVDTDAFITHGSTFETMIEHFEDWLKPETGVIKAMVTV</sequence>
<reference evidence="5" key="1">
    <citation type="journal article" date="2019" name="Int. J. Syst. Evol. Microbiol.">
        <title>The Global Catalogue of Microorganisms (GCM) 10K type strain sequencing project: providing services to taxonomists for standard genome sequencing and annotation.</title>
        <authorList>
            <consortium name="The Broad Institute Genomics Platform"/>
            <consortium name="The Broad Institute Genome Sequencing Center for Infectious Disease"/>
            <person name="Wu L."/>
            <person name="Ma J."/>
        </authorList>
    </citation>
    <scope>NUCLEOTIDE SEQUENCE [LARGE SCALE GENOMIC DNA]</scope>
    <source>
        <strain evidence="5">GH52</strain>
    </source>
</reference>
<evidence type="ECO:0000313" key="4">
    <source>
        <dbReference type="EMBL" id="MFD2118123.1"/>
    </source>
</evidence>
<dbReference type="Gene3D" id="3.90.180.10">
    <property type="entry name" value="Medium-chain alcohol dehydrogenases, catalytic domain"/>
    <property type="match status" value="1"/>
</dbReference>
<proteinExistence type="predicted"/>
<dbReference type="PANTHER" id="PTHR43401:SF3">
    <property type="entry name" value="L-GALACTONATE-5-DEHYDROGENASE"/>
    <property type="match status" value="1"/>
</dbReference>
<dbReference type="InterPro" id="IPR036291">
    <property type="entry name" value="NAD(P)-bd_dom_sf"/>
</dbReference>
<dbReference type="RefSeq" id="WP_377775721.1">
    <property type="nucleotide sequence ID" value="NZ_JBHUHO010000049.1"/>
</dbReference>
<dbReference type="Pfam" id="PF08240">
    <property type="entry name" value="ADH_N"/>
    <property type="match status" value="1"/>
</dbReference>
<dbReference type="EMBL" id="JBHUHO010000049">
    <property type="protein sequence ID" value="MFD2118123.1"/>
    <property type="molecule type" value="Genomic_DNA"/>
</dbReference>
<dbReference type="SUPFAM" id="SSF50129">
    <property type="entry name" value="GroES-like"/>
    <property type="match status" value="1"/>
</dbReference>
<feature type="domain" description="Alcohol dehydrogenase-like N-terminal" evidence="3">
    <location>
        <begin position="31"/>
        <end position="138"/>
    </location>
</feature>
<evidence type="ECO:0000313" key="5">
    <source>
        <dbReference type="Proteomes" id="UP001597362"/>
    </source>
</evidence>